<dbReference type="Gene3D" id="1.10.150.240">
    <property type="entry name" value="Putative phosphatase, domain 2"/>
    <property type="match status" value="1"/>
</dbReference>
<comment type="caution">
    <text evidence="4">The sequence shown here is derived from an EMBL/GenBank/DDBJ whole genome shotgun (WGS) entry which is preliminary data.</text>
</comment>
<evidence type="ECO:0000256" key="1">
    <source>
        <dbReference type="ARBA" id="ARBA00008106"/>
    </source>
</evidence>
<accession>A0ABS8BWC7</accession>
<dbReference type="InterPro" id="IPR006439">
    <property type="entry name" value="HAD-SF_hydro_IA"/>
</dbReference>
<dbReference type="NCBIfam" id="TIGR01428">
    <property type="entry name" value="HAD_type_II"/>
    <property type="match status" value="1"/>
</dbReference>
<dbReference type="Gene3D" id="3.40.50.1000">
    <property type="entry name" value="HAD superfamily/HAD-like"/>
    <property type="match status" value="1"/>
</dbReference>
<organism evidence="4 5">
    <name type="scientific">Loktanella gaetbuli</name>
    <dbReference type="NCBI Taxonomy" id="2881335"/>
    <lineage>
        <taxon>Bacteria</taxon>
        <taxon>Pseudomonadati</taxon>
        <taxon>Pseudomonadota</taxon>
        <taxon>Alphaproteobacteria</taxon>
        <taxon>Rhodobacterales</taxon>
        <taxon>Roseobacteraceae</taxon>
        <taxon>Loktanella</taxon>
    </lineage>
</organism>
<evidence type="ECO:0000313" key="4">
    <source>
        <dbReference type="EMBL" id="MCB5200050.1"/>
    </source>
</evidence>
<dbReference type="SFLD" id="SFLDS00003">
    <property type="entry name" value="Haloacid_Dehalogenase"/>
    <property type="match status" value="1"/>
</dbReference>
<dbReference type="EC" id="3.8.1.2" evidence="3"/>
<dbReference type="CDD" id="cd02588">
    <property type="entry name" value="HAD_L2-DEX"/>
    <property type="match status" value="1"/>
</dbReference>
<protein>
    <recommendedName>
        <fullName evidence="3">(S)-2-haloacid dehalogenase</fullName>
        <ecNumber evidence="3">3.8.1.2</ecNumber>
    </recommendedName>
    <alternativeName>
        <fullName evidence="3">2-haloalkanoic acid dehalogenase</fullName>
    </alternativeName>
    <alternativeName>
        <fullName evidence="3">Halocarboxylic acid halidohydrolase</fullName>
    </alternativeName>
    <alternativeName>
        <fullName evidence="3">L-2-haloacid dehalogenase</fullName>
    </alternativeName>
</protein>
<comment type="similarity">
    <text evidence="1 3">Belongs to the HAD-like hydrolase superfamily. S-2-haloalkanoic acid dehalogenase family.</text>
</comment>
<dbReference type="InterPro" id="IPR023214">
    <property type="entry name" value="HAD_sf"/>
</dbReference>
<dbReference type="SFLD" id="SFLDG01129">
    <property type="entry name" value="C1.5:_HAD__Beta-PGM__Phosphata"/>
    <property type="match status" value="1"/>
</dbReference>
<dbReference type="InterPro" id="IPR036412">
    <property type="entry name" value="HAD-like_sf"/>
</dbReference>
<keyword evidence="2 3" id="KW-0378">Hydrolase</keyword>
<dbReference type="SUPFAM" id="SSF56784">
    <property type="entry name" value="HAD-like"/>
    <property type="match status" value="1"/>
</dbReference>
<keyword evidence="5" id="KW-1185">Reference proteome</keyword>
<evidence type="ECO:0000256" key="2">
    <source>
        <dbReference type="ARBA" id="ARBA00022801"/>
    </source>
</evidence>
<comment type="function">
    <text evidence="3">Catalyzes the hydrolytic dehalogenation of small (S)-2-haloalkanoic acids to yield the corresponding (R)-2-hydroxyalkanoic acids.</text>
</comment>
<dbReference type="Pfam" id="PF00702">
    <property type="entry name" value="Hydrolase"/>
    <property type="match status" value="1"/>
</dbReference>
<proteinExistence type="inferred from homology"/>
<sequence length="228" mass="24536">MADHILVFDVNETLLDLTTLEPLFARLFGDPAMMRQWFAHLILYSEAMTLSGEYAPFGTLAQGTLRMMGETQGVSVGDADAAELVHLLTNMPACDDVIPALTRLQEAGVRMVTLTNSPPTDSPTPMEKAGIAHFFEAHYSVQSVGKFKPHPDCYRLVSESLDVHIASLCLVAAHLWDTMGAQGAGASGAFITRTGNAMLPSDGIAQPTYVAPDLGAFADQWLALQDIV</sequence>
<dbReference type="InterPro" id="IPR023198">
    <property type="entry name" value="PGP-like_dom2"/>
</dbReference>
<dbReference type="Proteomes" id="UP001138961">
    <property type="component" value="Unassembled WGS sequence"/>
</dbReference>
<comment type="catalytic activity">
    <reaction evidence="3">
        <text>an (S)-2-haloacid + H2O = a (2R)-2-hydroxycarboxylate + a halide anion + H(+)</text>
        <dbReference type="Rhea" id="RHEA:11192"/>
        <dbReference type="ChEBI" id="CHEBI:15377"/>
        <dbReference type="ChEBI" id="CHEBI:15378"/>
        <dbReference type="ChEBI" id="CHEBI:16042"/>
        <dbReference type="ChEBI" id="CHEBI:58314"/>
        <dbReference type="ChEBI" id="CHEBI:137405"/>
        <dbReference type="EC" id="3.8.1.2"/>
    </reaction>
</comment>
<dbReference type="RefSeq" id="WP_226748672.1">
    <property type="nucleotide sequence ID" value="NZ_JAJATZ010000006.1"/>
</dbReference>
<name>A0ABS8BWC7_9RHOB</name>
<dbReference type="EMBL" id="JAJATZ010000006">
    <property type="protein sequence ID" value="MCB5200050.1"/>
    <property type="molecule type" value="Genomic_DNA"/>
</dbReference>
<dbReference type="PANTHER" id="PTHR43316:SF3">
    <property type="entry name" value="HALOACID DEHALOGENASE, TYPE II (AFU_ORTHOLOGUE AFUA_2G07750)-RELATED"/>
    <property type="match status" value="1"/>
</dbReference>
<dbReference type="PANTHER" id="PTHR43316">
    <property type="entry name" value="HYDROLASE, HALOACID DELAHOGENASE-RELATED"/>
    <property type="match status" value="1"/>
</dbReference>
<reference evidence="4" key="1">
    <citation type="submission" date="2021-10" db="EMBL/GenBank/DDBJ databases">
        <title>Loktanella gaetbuli sp. nov., isolated from a tidal flat.</title>
        <authorList>
            <person name="Park S."/>
            <person name="Yoon J.-H."/>
        </authorList>
    </citation>
    <scope>NUCLEOTIDE SEQUENCE</scope>
    <source>
        <strain evidence="4">TSTF-M6</strain>
    </source>
</reference>
<dbReference type="InterPro" id="IPR051540">
    <property type="entry name" value="S-2-haloacid_dehalogenase"/>
</dbReference>
<evidence type="ECO:0000256" key="3">
    <source>
        <dbReference type="RuleBase" id="RU368077"/>
    </source>
</evidence>
<dbReference type="PRINTS" id="PR00413">
    <property type="entry name" value="HADHALOGNASE"/>
</dbReference>
<evidence type="ECO:0000313" key="5">
    <source>
        <dbReference type="Proteomes" id="UP001138961"/>
    </source>
</evidence>
<dbReference type="InterPro" id="IPR006328">
    <property type="entry name" value="2-HAD"/>
</dbReference>
<gene>
    <name evidence="4" type="ORF">LGQ03_12440</name>
</gene>